<protein>
    <submittedName>
        <fullName evidence="1">Uncharacterized protein</fullName>
    </submittedName>
</protein>
<dbReference type="AlphaFoldDB" id="A0A6I6F161"/>
<gene>
    <name evidence="1" type="ORF">GOM49_15010</name>
</gene>
<reference evidence="1 2" key="1">
    <citation type="submission" date="2019-12" db="EMBL/GenBank/DDBJ databases">
        <title>Genome sequenceing of Clostridium bovifaecis.</title>
        <authorList>
            <person name="Yao Y."/>
        </authorList>
    </citation>
    <scope>NUCLEOTIDE SEQUENCE [LARGE SCALE GENOMIC DNA]</scope>
    <source>
        <strain evidence="1 2">BXX</strain>
    </source>
</reference>
<accession>A0A6I6F161</accession>
<evidence type="ECO:0000313" key="2">
    <source>
        <dbReference type="Proteomes" id="UP000422764"/>
    </source>
</evidence>
<dbReference type="Proteomes" id="UP000422764">
    <property type="component" value="Chromosome"/>
</dbReference>
<dbReference type="Pfam" id="PF20124">
    <property type="entry name" value="DUF6514"/>
    <property type="match status" value="1"/>
</dbReference>
<organism evidence="1 2">
    <name type="scientific">Clostridium bovifaecis</name>
    <dbReference type="NCBI Taxonomy" id="2184719"/>
    <lineage>
        <taxon>Bacteria</taxon>
        <taxon>Bacillati</taxon>
        <taxon>Bacillota</taxon>
        <taxon>Clostridia</taxon>
        <taxon>Eubacteriales</taxon>
        <taxon>Clostridiaceae</taxon>
        <taxon>Clostridium</taxon>
    </lineage>
</organism>
<sequence length="116" mass="13834">MLIVENVGRIEYRDDVECRYSYRVIKDKVTFLDGDKQEIQSYGIEIERQDIIDGKLVRIERDNVKCISPHRHKVHDLARMLYDNLVSPIHLIDILGEYIDEYITDFDEILKDIYIC</sequence>
<evidence type="ECO:0000313" key="1">
    <source>
        <dbReference type="EMBL" id="QGU96231.1"/>
    </source>
</evidence>
<proteinExistence type="predicted"/>
<name>A0A6I6F161_9CLOT</name>
<dbReference type="InterPro" id="IPR017016">
    <property type="entry name" value="UCP033595"/>
</dbReference>
<keyword evidence="2" id="KW-1185">Reference proteome</keyword>
<dbReference type="PIRSF" id="PIRSF033595">
    <property type="entry name" value="UCP033595"/>
    <property type="match status" value="1"/>
</dbReference>
<dbReference type="EMBL" id="CP046522">
    <property type="protein sequence ID" value="QGU96231.1"/>
    <property type="molecule type" value="Genomic_DNA"/>
</dbReference>